<protein>
    <submittedName>
        <fullName evidence="2">Uncharacterized protein</fullName>
    </submittedName>
</protein>
<organism evidence="2">
    <name type="scientific">Darwinula stevensoni</name>
    <dbReference type="NCBI Taxonomy" id="69355"/>
    <lineage>
        <taxon>Eukaryota</taxon>
        <taxon>Metazoa</taxon>
        <taxon>Ecdysozoa</taxon>
        <taxon>Arthropoda</taxon>
        <taxon>Crustacea</taxon>
        <taxon>Oligostraca</taxon>
        <taxon>Ostracoda</taxon>
        <taxon>Podocopa</taxon>
        <taxon>Podocopida</taxon>
        <taxon>Darwinulocopina</taxon>
        <taxon>Darwinuloidea</taxon>
        <taxon>Darwinulidae</taxon>
        <taxon>Darwinula</taxon>
    </lineage>
</organism>
<proteinExistence type="predicted"/>
<keyword evidence="1" id="KW-0812">Transmembrane</keyword>
<accession>A0A7R9FU44</accession>
<dbReference type="SUPFAM" id="SSF103473">
    <property type="entry name" value="MFS general substrate transporter"/>
    <property type="match status" value="1"/>
</dbReference>
<name>A0A7R9FU44_9CRUS</name>
<evidence type="ECO:0000313" key="2">
    <source>
        <dbReference type="EMBL" id="CAD7254911.1"/>
    </source>
</evidence>
<evidence type="ECO:0000313" key="3">
    <source>
        <dbReference type="Proteomes" id="UP000677054"/>
    </source>
</evidence>
<feature type="transmembrane region" description="Helical" evidence="1">
    <location>
        <begin position="16"/>
        <end position="42"/>
    </location>
</feature>
<dbReference type="AlphaFoldDB" id="A0A7R9FU44"/>
<sequence>MEYEDVEFFRKNRRRVILGTVGSFVVGFAVAIVALAVVFAYVEDVGTTVAIILLLVLLYTVSYALLVYAISVEAEKDRRHRCRARGFDADAFVTPNVPYVFIFPGEKVSKNQYYTISMPRQVEAEQKFHRALVHSDVLAQVIGKTVPHQRLPRMGQLCVLVVGVPRRQELLSEVWVFPAGPIESASTSQ</sequence>
<dbReference type="InterPro" id="IPR036259">
    <property type="entry name" value="MFS_trans_sf"/>
</dbReference>
<keyword evidence="1" id="KW-0472">Membrane</keyword>
<evidence type="ECO:0000256" key="1">
    <source>
        <dbReference type="SAM" id="Phobius"/>
    </source>
</evidence>
<feature type="transmembrane region" description="Helical" evidence="1">
    <location>
        <begin position="48"/>
        <end position="71"/>
    </location>
</feature>
<dbReference type="EMBL" id="LR913725">
    <property type="protein sequence ID" value="CAD7254911.1"/>
    <property type="molecule type" value="Genomic_DNA"/>
</dbReference>
<reference evidence="2" key="1">
    <citation type="submission" date="2020-11" db="EMBL/GenBank/DDBJ databases">
        <authorList>
            <person name="Tran Van P."/>
        </authorList>
    </citation>
    <scope>NUCLEOTIDE SEQUENCE</scope>
</reference>
<keyword evidence="1" id="KW-1133">Transmembrane helix</keyword>
<gene>
    <name evidence="2" type="ORF">DSTB1V02_LOCUS14657</name>
</gene>
<dbReference type="EMBL" id="CAJPEV010014207">
    <property type="protein sequence ID" value="CAG0906907.1"/>
    <property type="molecule type" value="Genomic_DNA"/>
</dbReference>
<dbReference type="Proteomes" id="UP000677054">
    <property type="component" value="Unassembled WGS sequence"/>
</dbReference>
<keyword evidence="3" id="KW-1185">Reference proteome</keyword>